<reference evidence="4 5" key="1">
    <citation type="journal article" date="2024" name="Nat. Commun.">
        <title>Phylogenomics reveals the evolutionary origins of lichenization in chlorophyte algae.</title>
        <authorList>
            <person name="Puginier C."/>
            <person name="Libourel C."/>
            <person name="Otte J."/>
            <person name="Skaloud P."/>
            <person name="Haon M."/>
            <person name="Grisel S."/>
            <person name="Petersen M."/>
            <person name="Berrin J.G."/>
            <person name="Delaux P.M."/>
            <person name="Dal Grande F."/>
            <person name="Keller J."/>
        </authorList>
    </citation>
    <scope>NUCLEOTIDE SEQUENCE [LARGE SCALE GENOMIC DNA]</scope>
    <source>
        <strain evidence="4 5">SAG 2523</strain>
    </source>
</reference>
<dbReference type="AlphaFoldDB" id="A0AAW1T5E3"/>
<sequence>MCDAMQTHSHPLKPLVTLPKPARAARNLARSASSHSGERHQPDRALPNGVWWLHKSSHSHDVLYGENFVVQRPKLGGEGLIPYQGLTSIQLMPNVPSATSRTGASLLPPGKESVFDIMDYTLEESPQQRPMQLQLPAPAKPQVAGLVLWRPGDAQEAQTPPAQDSEASVSHPRRTKAVQYTCKRCGTVSTKLVNPHVWATGSVFARCNGCGVIHKLMDNLRVYHEVSGRGSLAYDPDLLKIPVGLPERPDRHIKVSGVEFPM</sequence>
<feature type="region of interest" description="Disordered" evidence="2">
    <location>
        <begin position="1"/>
        <end position="43"/>
    </location>
</feature>
<evidence type="ECO:0000313" key="5">
    <source>
        <dbReference type="Proteomes" id="UP001485043"/>
    </source>
</evidence>
<comment type="caution">
    <text evidence="4">The sequence shown here is derived from an EMBL/GenBank/DDBJ whole genome shotgun (WGS) entry which is preliminary data.</text>
</comment>
<dbReference type="Proteomes" id="UP001485043">
    <property type="component" value="Unassembled WGS sequence"/>
</dbReference>
<dbReference type="InterPro" id="IPR007853">
    <property type="entry name" value="Znf_DNL-typ"/>
</dbReference>
<proteinExistence type="predicted"/>
<gene>
    <name evidence="4" type="ORF">WJX84_005281</name>
</gene>
<dbReference type="GO" id="GO:0005739">
    <property type="term" value="C:mitochondrion"/>
    <property type="evidence" value="ECO:0007669"/>
    <property type="project" value="TreeGrafter"/>
</dbReference>
<feature type="region of interest" description="Disordered" evidence="2">
    <location>
        <begin position="153"/>
        <end position="172"/>
    </location>
</feature>
<dbReference type="PANTHER" id="PTHR20922:SF15">
    <property type="entry name" value="A_TM021B04.14 PROTEIN"/>
    <property type="match status" value="1"/>
</dbReference>
<dbReference type="GO" id="GO:0008270">
    <property type="term" value="F:zinc ion binding"/>
    <property type="evidence" value="ECO:0007669"/>
    <property type="project" value="UniProtKB-KW"/>
</dbReference>
<dbReference type="GO" id="GO:0030150">
    <property type="term" value="P:protein import into mitochondrial matrix"/>
    <property type="evidence" value="ECO:0007669"/>
    <property type="project" value="TreeGrafter"/>
</dbReference>
<keyword evidence="1" id="KW-0862">Zinc</keyword>
<keyword evidence="1" id="KW-0479">Metal-binding</keyword>
<dbReference type="PANTHER" id="PTHR20922">
    <property type="entry name" value="DNL-TYPE ZINC FINGER PROTEIN"/>
    <property type="match status" value="1"/>
</dbReference>
<protein>
    <recommendedName>
        <fullName evidence="3">DNL-type domain-containing protein</fullName>
    </recommendedName>
</protein>
<organism evidence="4 5">
    <name type="scientific">Apatococcus fuscideae</name>
    <dbReference type="NCBI Taxonomy" id="2026836"/>
    <lineage>
        <taxon>Eukaryota</taxon>
        <taxon>Viridiplantae</taxon>
        <taxon>Chlorophyta</taxon>
        <taxon>core chlorophytes</taxon>
        <taxon>Trebouxiophyceae</taxon>
        <taxon>Chlorellales</taxon>
        <taxon>Chlorellaceae</taxon>
        <taxon>Apatococcus</taxon>
    </lineage>
</organism>
<dbReference type="PROSITE" id="PS51501">
    <property type="entry name" value="ZF_DNL"/>
    <property type="match status" value="1"/>
</dbReference>
<evidence type="ECO:0000256" key="1">
    <source>
        <dbReference type="PROSITE-ProRule" id="PRU00834"/>
    </source>
</evidence>
<evidence type="ECO:0000313" key="4">
    <source>
        <dbReference type="EMBL" id="KAK9864956.1"/>
    </source>
</evidence>
<evidence type="ECO:0000256" key="2">
    <source>
        <dbReference type="SAM" id="MobiDB-lite"/>
    </source>
</evidence>
<feature type="domain" description="DNL-type" evidence="3">
    <location>
        <begin position="171"/>
        <end position="262"/>
    </location>
</feature>
<feature type="compositionally biased region" description="Polar residues" evidence="2">
    <location>
        <begin position="156"/>
        <end position="168"/>
    </location>
</feature>
<dbReference type="EMBL" id="JALJOV010000299">
    <property type="protein sequence ID" value="KAK9864956.1"/>
    <property type="molecule type" value="Genomic_DNA"/>
</dbReference>
<keyword evidence="1" id="KW-0863">Zinc-finger</keyword>
<dbReference type="GO" id="GO:0051087">
    <property type="term" value="F:protein-folding chaperone binding"/>
    <property type="evidence" value="ECO:0007669"/>
    <property type="project" value="TreeGrafter"/>
</dbReference>
<evidence type="ECO:0000259" key="3">
    <source>
        <dbReference type="PROSITE" id="PS51501"/>
    </source>
</evidence>
<dbReference type="GO" id="GO:0050821">
    <property type="term" value="P:protein stabilization"/>
    <property type="evidence" value="ECO:0007669"/>
    <property type="project" value="TreeGrafter"/>
</dbReference>
<accession>A0AAW1T5E3</accession>
<dbReference type="Pfam" id="PF05180">
    <property type="entry name" value="zf-DNL"/>
    <property type="match status" value="1"/>
</dbReference>
<dbReference type="InterPro" id="IPR024158">
    <property type="entry name" value="Mt_import_TIM15"/>
</dbReference>
<dbReference type="GO" id="GO:0006457">
    <property type="term" value="P:protein folding"/>
    <property type="evidence" value="ECO:0007669"/>
    <property type="project" value="TreeGrafter"/>
</dbReference>
<keyword evidence="5" id="KW-1185">Reference proteome</keyword>
<name>A0AAW1T5E3_9CHLO</name>
<feature type="compositionally biased region" description="Low complexity" evidence="2">
    <location>
        <begin position="22"/>
        <end position="34"/>
    </location>
</feature>